<proteinExistence type="predicted"/>
<dbReference type="AlphaFoldDB" id="A0A426ZSM8"/>
<protein>
    <submittedName>
        <fullName evidence="2">Uncharacterized protein</fullName>
    </submittedName>
</protein>
<gene>
    <name evidence="2" type="ORF">B296_00026074</name>
</gene>
<feature type="region of interest" description="Disordered" evidence="1">
    <location>
        <begin position="95"/>
        <end position="115"/>
    </location>
</feature>
<comment type="caution">
    <text evidence="2">The sequence shown here is derived from an EMBL/GenBank/DDBJ whole genome shotgun (WGS) entry which is preliminary data.</text>
</comment>
<feature type="region of interest" description="Disordered" evidence="1">
    <location>
        <begin position="1"/>
        <end position="53"/>
    </location>
</feature>
<evidence type="ECO:0000313" key="3">
    <source>
        <dbReference type="Proteomes" id="UP000287651"/>
    </source>
</evidence>
<evidence type="ECO:0000313" key="2">
    <source>
        <dbReference type="EMBL" id="RRT67029.1"/>
    </source>
</evidence>
<dbReference type="Proteomes" id="UP000287651">
    <property type="component" value="Unassembled WGS sequence"/>
</dbReference>
<evidence type="ECO:0000256" key="1">
    <source>
        <dbReference type="SAM" id="MobiDB-lite"/>
    </source>
</evidence>
<dbReference type="EMBL" id="AMZH03005192">
    <property type="protein sequence ID" value="RRT67029.1"/>
    <property type="molecule type" value="Genomic_DNA"/>
</dbReference>
<reference evidence="2 3" key="1">
    <citation type="journal article" date="2014" name="Agronomy (Basel)">
        <title>A Draft Genome Sequence for Ensete ventricosum, the Drought-Tolerant Tree Against Hunger.</title>
        <authorList>
            <person name="Harrison J."/>
            <person name="Moore K.A."/>
            <person name="Paszkiewicz K."/>
            <person name="Jones T."/>
            <person name="Grant M."/>
            <person name="Ambacheew D."/>
            <person name="Muzemil S."/>
            <person name="Studholme D.J."/>
        </authorList>
    </citation>
    <scope>NUCLEOTIDE SEQUENCE [LARGE SCALE GENOMIC DNA]</scope>
</reference>
<organism evidence="2 3">
    <name type="scientific">Ensete ventricosum</name>
    <name type="common">Abyssinian banana</name>
    <name type="synonym">Musa ensete</name>
    <dbReference type="NCBI Taxonomy" id="4639"/>
    <lineage>
        <taxon>Eukaryota</taxon>
        <taxon>Viridiplantae</taxon>
        <taxon>Streptophyta</taxon>
        <taxon>Embryophyta</taxon>
        <taxon>Tracheophyta</taxon>
        <taxon>Spermatophyta</taxon>
        <taxon>Magnoliopsida</taxon>
        <taxon>Liliopsida</taxon>
        <taxon>Zingiberales</taxon>
        <taxon>Musaceae</taxon>
        <taxon>Ensete</taxon>
    </lineage>
</organism>
<accession>A0A426ZSM8</accession>
<sequence>MLLLRFPNSDIRAKAARRGDQPRPSPMQGRLPTVRPQPRGQPAATKVSPQGRPATFARGDACGKKCHPRAQPLVAQHAQKWVGYRTPARGYSWRPALSSAGAAPSVVGATTTTVA</sequence>
<name>A0A426ZSM8_ENSVE</name>
<feature type="compositionally biased region" description="Basic and acidic residues" evidence="1">
    <location>
        <begin position="11"/>
        <end position="21"/>
    </location>
</feature>